<dbReference type="InParanoid" id="A5DUG1"/>
<dbReference type="HOGENOM" id="CLU_1069869_0_0_1"/>
<dbReference type="AlphaFoldDB" id="A5DUG1"/>
<organism evidence="1 2">
    <name type="scientific">Lodderomyces elongisporus (strain ATCC 11503 / CBS 2605 / JCM 1781 / NBRC 1676 / NRRL YB-4239)</name>
    <name type="common">Yeast</name>
    <name type="synonym">Saccharomyces elongisporus</name>
    <dbReference type="NCBI Taxonomy" id="379508"/>
    <lineage>
        <taxon>Eukaryota</taxon>
        <taxon>Fungi</taxon>
        <taxon>Dikarya</taxon>
        <taxon>Ascomycota</taxon>
        <taxon>Saccharomycotina</taxon>
        <taxon>Pichiomycetes</taxon>
        <taxon>Debaryomycetaceae</taxon>
        <taxon>Candida/Lodderomyces clade</taxon>
        <taxon>Lodderomyces</taxon>
    </lineage>
</organism>
<keyword evidence="2" id="KW-1185">Reference proteome</keyword>
<reference evidence="1 2" key="1">
    <citation type="journal article" date="2009" name="Nature">
        <title>Evolution of pathogenicity and sexual reproduction in eight Candida genomes.</title>
        <authorList>
            <person name="Butler G."/>
            <person name="Rasmussen M.D."/>
            <person name="Lin M.F."/>
            <person name="Santos M.A."/>
            <person name="Sakthikumar S."/>
            <person name="Munro C.A."/>
            <person name="Rheinbay E."/>
            <person name="Grabherr M."/>
            <person name="Forche A."/>
            <person name="Reedy J.L."/>
            <person name="Agrafioti I."/>
            <person name="Arnaud M.B."/>
            <person name="Bates S."/>
            <person name="Brown A.J."/>
            <person name="Brunke S."/>
            <person name="Costanzo M.C."/>
            <person name="Fitzpatrick D.A."/>
            <person name="de Groot P.W."/>
            <person name="Harris D."/>
            <person name="Hoyer L.L."/>
            <person name="Hube B."/>
            <person name="Klis F.M."/>
            <person name="Kodira C."/>
            <person name="Lennard N."/>
            <person name="Logue M.E."/>
            <person name="Martin R."/>
            <person name="Neiman A.M."/>
            <person name="Nikolaou E."/>
            <person name="Quail M.A."/>
            <person name="Quinn J."/>
            <person name="Santos M.C."/>
            <person name="Schmitzberger F.F."/>
            <person name="Sherlock G."/>
            <person name="Shah P."/>
            <person name="Silverstein K.A."/>
            <person name="Skrzypek M.S."/>
            <person name="Soll D."/>
            <person name="Staggs R."/>
            <person name="Stansfield I."/>
            <person name="Stumpf M.P."/>
            <person name="Sudbery P.E."/>
            <person name="Srikantha T."/>
            <person name="Zeng Q."/>
            <person name="Berman J."/>
            <person name="Berriman M."/>
            <person name="Heitman J."/>
            <person name="Gow N.A."/>
            <person name="Lorenz M.C."/>
            <person name="Birren B.W."/>
            <person name="Kellis M."/>
            <person name="Cuomo C.A."/>
        </authorList>
    </citation>
    <scope>NUCLEOTIDE SEQUENCE [LARGE SCALE GENOMIC DNA]</scope>
    <source>
        <strain evidence="2">ATCC 11503 / BCRC 21390 / CBS 2605 / JCM 1781 / NBRC 1676 / NRRL YB-4239</strain>
    </source>
</reference>
<dbReference type="Proteomes" id="UP000001996">
    <property type="component" value="Unassembled WGS sequence"/>
</dbReference>
<sequence length="260" mass="29494">MKDDVASIIDYLDTSSVTQTTYGLHILDHLLFRLIAEIETQSESHPSELLQEFIDTQDNVAFNLVSYLVDAYRYDLPEKEQLLLNRSIQGCLLIHPASRLVFNRAKNMKRLLHVLSDLPKTSITVAVISTLIHVLLKCPTNYRVFEACGGCSIVIRHLRLNSADEISQPAATATTSVSGQIARTSTSLAFDQQTLNFKIIEFLMLYLSEEEEQEEQEGEGEGFDHYKQRKTVQEKAKLFEKEFPEIDLLIENLNSLGSLQ</sequence>
<dbReference type="KEGG" id="lel:PVL30_000960"/>
<dbReference type="eggNOG" id="ENOG502S6JC">
    <property type="taxonomic scope" value="Eukaryota"/>
</dbReference>
<evidence type="ECO:0000313" key="2">
    <source>
        <dbReference type="Proteomes" id="UP000001996"/>
    </source>
</evidence>
<name>A5DUG1_LODEL</name>
<accession>A5DUG1</accession>
<protein>
    <submittedName>
        <fullName evidence="1">Uncharacterized protein</fullName>
    </submittedName>
</protein>
<dbReference type="OrthoDB" id="5357220at2759"/>
<dbReference type="GeneID" id="5235859"/>
<dbReference type="OMA" id="QDNFQYN"/>
<dbReference type="EMBL" id="CH981524">
    <property type="protein sequence ID" value="EDK42819.1"/>
    <property type="molecule type" value="Genomic_DNA"/>
</dbReference>
<evidence type="ECO:0000313" key="1">
    <source>
        <dbReference type="EMBL" id="EDK42819.1"/>
    </source>
</evidence>
<dbReference type="Pfam" id="PF08045">
    <property type="entry name" value="CDC14"/>
    <property type="match status" value="1"/>
</dbReference>
<proteinExistence type="predicted"/>
<dbReference type="VEuPathDB" id="FungiDB:LELG_00997"/>
<dbReference type="PANTHER" id="PTHR34065">
    <property type="entry name" value="CELL DIVISION CONTROL PROTEIN 14"/>
    <property type="match status" value="1"/>
</dbReference>
<dbReference type="PANTHER" id="PTHR34065:SF1">
    <property type="entry name" value="CELL DIVISION CONTROL PROTEIN 14"/>
    <property type="match status" value="1"/>
</dbReference>
<dbReference type="InterPro" id="IPR012535">
    <property type="entry name" value="Cell_div_Cdc14"/>
</dbReference>
<gene>
    <name evidence="1" type="ORF">LELG_00997</name>
</gene>